<gene>
    <name evidence="2" type="ORF">V5799_023743</name>
</gene>
<evidence type="ECO:0000313" key="3">
    <source>
        <dbReference type="Proteomes" id="UP001321473"/>
    </source>
</evidence>
<evidence type="ECO:0000313" key="2">
    <source>
        <dbReference type="EMBL" id="KAK8786481.1"/>
    </source>
</evidence>
<protein>
    <submittedName>
        <fullName evidence="2">Uncharacterized protein</fullName>
    </submittedName>
</protein>
<proteinExistence type="predicted"/>
<keyword evidence="3" id="KW-1185">Reference proteome</keyword>
<name>A0AAQ4FIE1_AMBAM</name>
<dbReference type="EMBL" id="JARKHS020002723">
    <property type="protein sequence ID" value="KAK8786481.1"/>
    <property type="molecule type" value="Genomic_DNA"/>
</dbReference>
<organism evidence="2 3">
    <name type="scientific">Amblyomma americanum</name>
    <name type="common">Lone star tick</name>
    <dbReference type="NCBI Taxonomy" id="6943"/>
    <lineage>
        <taxon>Eukaryota</taxon>
        <taxon>Metazoa</taxon>
        <taxon>Ecdysozoa</taxon>
        <taxon>Arthropoda</taxon>
        <taxon>Chelicerata</taxon>
        <taxon>Arachnida</taxon>
        <taxon>Acari</taxon>
        <taxon>Parasitiformes</taxon>
        <taxon>Ixodida</taxon>
        <taxon>Ixodoidea</taxon>
        <taxon>Ixodidae</taxon>
        <taxon>Amblyomminae</taxon>
        <taxon>Amblyomma</taxon>
    </lineage>
</organism>
<accession>A0AAQ4FIE1</accession>
<feature type="region of interest" description="Disordered" evidence="1">
    <location>
        <begin position="146"/>
        <end position="168"/>
    </location>
</feature>
<sequence>MLGNDVTHLPFEFLSLVPLGPKPLVHSADTPDTAVFASAAGVTACFIRQACLEPPMCTPLFVSILCPFKRSLCELLGGWLGTICDIISPLAFGVFRLSFQFARMVAECACKVVLLYIEWFMPASFLVPLLSWTRHFLFATVTGKKPAASDQDSSKGKKNGTGAQERSC</sequence>
<reference evidence="2 3" key="1">
    <citation type="journal article" date="2023" name="Arcadia Sci">
        <title>De novo assembly of a long-read Amblyomma americanum tick genome.</title>
        <authorList>
            <person name="Chou S."/>
            <person name="Poskanzer K.E."/>
            <person name="Rollins M."/>
            <person name="Thuy-Boun P.S."/>
        </authorList>
    </citation>
    <scope>NUCLEOTIDE SEQUENCE [LARGE SCALE GENOMIC DNA]</scope>
    <source>
        <strain evidence="2">F_SG_1</strain>
        <tissue evidence="2">Salivary glands</tissue>
    </source>
</reference>
<evidence type="ECO:0000256" key="1">
    <source>
        <dbReference type="SAM" id="MobiDB-lite"/>
    </source>
</evidence>
<comment type="caution">
    <text evidence="2">The sequence shown here is derived from an EMBL/GenBank/DDBJ whole genome shotgun (WGS) entry which is preliminary data.</text>
</comment>
<dbReference type="AlphaFoldDB" id="A0AAQ4FIE1"/>
<dbReference type="Proteomes" id="UP001321473">
    <property type="component" value="Unassembled WGS sequence"/>
</dbReference>